<dbReference type="Pfam" id="PF13689">
    <property type="entry name" value="DUF4154"/>
    <property type="match status" value="1"/>
</dbReference>
<evidence type="ECO:0000313" key="2">
    <source>
        <dbReference type="Proteomes" id="UP000267049"/>
    </source>
</evidence>
<accession>A0A3M8SZ71</accession>
<keyword evidence="2" id="KW-1185">Reference proteome</keyword>
<dbReference type="EMBL" id="RIBS01000001">
    <property type="protein sequence ID" value="RNF86123.1"/>
    <property type="molecule type" value="Genomic_DNA"/>
</dbReference>
<dbReference type="Proteomes" id="UP000267049">
    <property type="component" value="Unassembled WGS sequence"/>
</dbReference>
<dbReference type="InterPro" id="IPR025293">
    <property type="entry name" value="YfiR/HmsC-like"/>
</dbReference>
<dbReference type="AlphaFoldDB" id="A0A3M8SZ71"/>
<organism evidence="1 2">
    <name type="scientific">Montanilutibacter psychrotolerans</name>
    <dbReference type="NCBI Taxonomy" id="1327343"/>
    <lineage>
        <taxon>Bacteria</taxon>
        <taxon>Pseudomonadati</taxon>
        <taxon>Pseudomonadota</taxon>
        <taxon>Gammaproteobacteria</taxon>
        <taxon>Lysobacterales</taxon>
        <taxon>Lysobacteraceae</taxon>
        <taxon>Montanilutibacter</taxon>
    </lineage>
</organism>
<reference evidence="1 2" key="1">
    <citation type="submission" date="2018-11" db="EMBL/GenBank/DDBJ databases">
        <title>Lysobacter cryohumiis sp. nov., isolated from soil in the Tianshan Mountains, Xinjiang, China.</title>
        <authorList>
            <person name="Luo Y."/>
            <person name="Sheng H."/>
        </authorList>
    </citation>
    <scope>NUCLEOTIDE SEQUENCE [LARGE SCALE GENOMIC DNA]</scope>
    <source>
        <strain evidence="1 2">ZS60</strain>
    </source>
</reference>
<dbReference type="RefSeq" id="WP_123086243.1">
    <property type="nucleotide sequence ID" value="NZ_RIBS01000001.1"/>
</dbReference>
<proteinExistence type="predicted"/>
<protein>
    <submittedName>
        <fullName evidence="1">YfiR family protein</fullName>
    </submittedName>
</protein>
<evidence type="ECO:0000313" key="1">
    <source>
        <dbReference type="EMBL" id="RNF86123.1"/>
    </source>
</evidence>
<dbReference type="OrthoDB" id="277577at2"/>
<gene>
    <name evidence="1" type="ORF">EER27_01435</name>
</gene>
<sequence>MVVLNAAPPRSAIARLAALLALALLMLIAFLDATAAELQASEYRVKAAFVYKFGDYVEWPAEAFAGPSAPITIGVVGADALADELARISAGRVLAGRPVVVRKLRHGDSLAGMHVVFIGRAEGRQLATALDATKGRAALTVTESSEGFRLGSMVNFVVVADKVRFDVALRPAEASRLKISSRLLAVARTVVAPP</sequence>
<name>A0A3M8SZ71_9GAMM</name>
<comment type="caution">
    <text evidence="1">The sequence shown here is derived from an EMBL/GenBank/DDBJ whole genome shotgun (WGS) entry which is preliminary data.</text>
</comment>